<name>A0A7C9V8P4_9HYPH</name>
<protein>
    <submittedName>
        <fullName evidence="1">Uncharacterized protein</fullName>
    </submittedName>
</protein>
<evidence type="ECO:0000313" key="2">
    <source>
        <dbReference type="Proteomes" id="UP000481252"/>
    </source>
</evidence>
<dbReference type="EMBL" id="JAAKZG010000003">
    <property type="protein sequence ID" value="NGN41386.1"/>
    <property type="molecule type" value="Genomic_DNA"/>
</dbReference>
<evidence type="ECO:0000313" key="1">
    <source>
        <dbReference type="EMBL" id="NGN41386.1"/>
    </source>
</evidence>
<comment type="caution">
    <text evidence="1">The sequence shown here is derived from an EMBL/GenBank/DDBJ whole genome shotgun (WGS) entry which is preliminary data.</text>
</comment>
<dbReference type="Proteomes" id="UP000481252">
    <property type="component" value="Unassembled WGS sequence"/>
</dbReference>
<dbReference type="AlphaFoldDB" id="A0A7C9V8P4"/>
<proteinExistence type="predicted"/>
<dbReference type="RefSeq" id="WP_165116760.1">
    <property type="nucleotide sequence ID" value="NZ_JAAKZG010000003.1"/>
</dbReference>
<accession>A0A7C9V8P4</accession>
<reference evidence="1 2" key="1">
    <citation type="submission" date="2020-02" db="EMBL/GenBank/DDBJ databases">
        <title>Genome sequence of the type strain CGMCC 1.15528 of Mesorhizobium zhangyense.</title>
        <authorList>
            <person name="Gao J."/>
            <person name="Sun J."/>
        </authorList>
    </citation>
    <scope>NUCLEOTIDE SEQUENCE [LARGE SCALE GENOMIC DNA]</scope>
    <source>
        <strain evidence="1 2">CGMCC 1.15528</strain>
    </source>
</reference>
<sequence length="113" mass="13086">MRETGKADDRSRYQCRVCGLDHYPDMPWGANGKDPSYIICGCCGAEFGYDDEAHEQRRQHWIEKDNCKWSSPKERPLDWDMVSQVRSIAPAFRGVMDEQLIADYLAKNPKQNT</sequence>
<gene>
    <name evidence="1" type="ORF">G6N74_09935</name>
</gene>
<organism evidence="1 2">
    <name type="scientific">Mesorhizobium zhangyense</name>
    <dbReference type="NCBI Taxonomy" id="1776730"/>
    <lineage>
        <taxon>Bacteria</taxon>
        <taxon>Pseudomonadati</taxon>
        <taxon>Pseudomonadota</taxon>
        <taxon>Alphaproteobacteria</taxon>
        <taxon>Hyphomicrobiales</taxon>
        <taxon>Phyllobacteriaceae</taxon>
        <taxon>Mesorhizobium</taxon>
    </lineage>
</organism>
<keyword evidence="2" id="KW-1185">Reference proteome</keyword>